<evidence type="ECO:0000313" key="15">
    <source>
        <dbReference type="Proteomes" id="UP000192276"/>
    </source>
</evidence>
<dbReference type="AlphaFoldDB" id="A0A1V9FC68"/>
<keyword evidence="3" id="KW-0813">Transport</keyword>
<evidence type="ECO:0000313" key="14">
    <source>
        <dbReference type="EMBL" id="OQP55786.1"/>
    </source>
</evidence>
<keyword evidence="4" id="KW-0050">Antiport</keyword>
<evidence type="ECO:0000256" key="4">
    <source>
        <dbReference type="ARBA" id="ARBA00022449"/>
    </source>
</evidence>
<name>A0A1V9FC68_9BACT</name>
<feature type="transmembrane region" description="Helical" evidence="12">
    <location>
        <begin position="69"/>
        <end position="86"/>
    </location>
</feature>
<organism evidence="14 15">
    <name type="scientific">Niastella populi</name>
    <dbReference type="NCBI Taxonomy" id="550983"/>
    <lineage>
        <taxon>Bacteria</taxon>
        <taxon>Pseudomonadati</taxon>
        <taxon>Bacteroidota</taxon>
        <taxon>Chitinophagia</taxon>
        <taxon>Chitinophagales</taxon>
        <taxon>Chitinophagaceae</taxon>
        <taxon>Niastella</taxon>
    </lineage>
</organism>
<feature type="transmembrane region" description="Helical" evidence="12">
    <location>
        <begin position="199"/>
        <end position="222"/>
    </location>
</feature>
<dbReference type="GO" id="GO:0015385">
    <property type="term" value="F:sodium:proton antiporter activity"/>
    <property type="evidence" value="ECO:0007669"/>
    <property type="project" value="InterPro"/>
</dbReference>
<feature type="transmembrane region" description="Helical" evidence="12">
    <location>
        <begin position="170"/>
        <end position="187"/>
    </location>
</feature>
<keyword evidence="8" id="KW-0915">Sodium</keyword>
<proteinExistence type="inferred from homology"/>
<feature type="transmembrane region" description="Helical" evidence="12">
    <location>
        <begin position="129"/>
        <end position="149"/>
    </location>
</feature>
<reference evidence="15" key="1">
    <citation type="submission" date="2016-04" db="EMBL/GenBank/DDBJ databases">
        <authorList>
            <person name="Chen L."/>
            <person name="Zhuang W."/>
            <person name="Wang G."/>
        </authorList>
    </citation>
    <scope>NUCLEOTIDE SEQUENCE [LARGE SCALE GENOMIC DNA]</scope>
    <source>
        <strain evidence="15">208</strain>
    </source>
</reference>
<dbReference type="InterPro" id="IPR006153">
    <property type="entry name" value="Cation/H_exchanger_TM"/>
</dbReference>
<sequence length="410" mass="44971">METFRLIAIIISLAAILAYLNIRYLKLPATIGLMALSLMLSLGMLLAGSALPVTGYLKSVVLKLDFADFLLDFMLGFLLFAGALHTDISRLRQYRGPIITFATVGIMLSTLIVGGIVYFILPLFNLDVPFIHCLLFGALISPTDPIAVLSILKKAGISPTIETQITGESLFNDGIGVVVFLTLYNIASQGIAEVTTKEIALLLVKEVVGGITLGLLLGYIAYQMMKRIDHYPSEVLITIAVVIGGTTLAPIFHFSGALAMVVAGLFIGNKGAREAMSEQTNHYIHMFWEMIDEILNAVLFVLIGLELLVIPFQITYLYIGLAAILIIIIARLLSLIIPSFIFRFKYEFPRSTFIIMTWGGLRGGISIALALSLSSNMHRHLFVLVTYVIVLFSILIQGLTLEKVVKKLTR</sequence>
<evidence type="ECO:0000256" key="3">
    <source>
        <dbReference type="ARBA" id="ARBA00022448"/>
    </source>
</evidence>
<evidence type="ECO:0000256" key="10">
    <source>
        <dbReference type="ARBA" id="ARBA00023136"/>
    </source>
</evidence>
<dbReference type="STRING" id="550983.A4R26_27180"/>
<accession>A0A1V9FC68</accession>
<evidence type="ECO:0000256" key="9">
    <source>
        <dbReference type="ARBA" id="ARBA00023065"/>
    </source>
</evidence>
<keyword evidence="7 12" id="KW-1133">Transmembrane helix</keyword>
<dbReference type="RefSeq" id="WP_081169191.1">
    <property type="nucleotide sequence ID" value="NZ_LWBP01000205.1"/>
</dbReference>
<feature type="transmembrane region" description="Helical" evidence="12">
    <location>
        <begin position="353"/>
        <end position="374"/>
    </location>
</feature>
<dbReference type="InterPro" id="IPR018422">
    <property type="entry name" value="Cation/H_exchanger_CPA1"/>
</dbReference>
<evidence type="ECO:0000256" key="6">
    <source>
        <dbReference type="ARBA" id="ARBA00022692"/>
    </source>
</evidence>
<keyword evidence="10 12" id="KW-0472">Membrane</keyword>
<dbReference type="Proteomes" id="UP000192276">
    <property type="component" value="Unassembled WGS sequence"/>
</dbReference>
<dbReference type="GO" id="GO:0015386">
    <property type="term" value="F:potassium:proton antiporter activity"/>
    <property type="evidence" value="ECO:0007669"/>
    <property type="project" value="TreeGrafter"/>
</dbReference>
<keyword evidence="11" id="KW-0739">Sodium transport</keyword>
<feature type="domain" description="Cation/H+ exchanger transmembrane" evidence="13">
    <location>
        <begin position="13"/>
        <end position="407"/>
    </location>
</feature>
<feature type="transmembrane region" description="Helical" evidence="12">
    <location>
        <begin position="34"/>
        <end position="57"/>
    </location>
</feature>
<dbReference type="OrthoDB" id="9774146at2"/>
<dbReference type="GO" id="GO:0098719">
    <property type="term" value="P:sodium ion import across plasma membrane"/>
    <property type="evidence" value="ECO:0007669"/>
    <property type="project" value="TreeGrafter"/>
</dbReference>
<keyword evidence="15" id="KW-1185">Reference proteome</keyword>
<feature type="transmembrane region" description="Helical" evidence="12">
    <location>
        <begin position="316"/>
        <end position="341"/>
    </location>
</feature>
<feature type="transmembrane region" description="Helical" evidence="12">
    <location>
        <begin position="287"/>
        <end position="309"/>
    </location>
</feature>
<comment type="caution">
    <text evidence="14">The sequence shown here is derived from an EMBL/GenBank/DDBJ whole genome shotgun (WGS) entry which is preliminary data.</text>
</comment>
<evidence type="ECO:0000256" key="11">
    <source>
        <dbReference type="ARBA" id="ARBA00023201"/>
    </source>
</evidence>
<evidence type="ECO:0000259" key="13">
    <source>
        <dbReference type="Pfam" id="PF00999"/>
    </source>
</evidence>
<keyword evidence="5" id="KW-1003">Cell membrane</keyword>
<evidence type="ECO:0000256" key="12">
    <source>
        <dbReference type="SAM" id="Phobius"/>
    </source>
</evidence>
<evidence type="ECO:0000256" key="8">
    <source>
        <dbReference type="ARBA" id="ARBA00023053"/>
    </source>
</evidence>
<dbReference type="Pfam" id="PF00999">
    <property type="entry name" value="Na_H_Exchanger"/>
    <property type="match status" value="1"/>
</dbReference>
<evidence type="ECO:0000256" key="7">
    <source>
        <dbReference type="ARBA" id="ARBA00022989"/>
    </source>
</evidence>
<dbReference type="InterPro" id="IPR038770">
    <property type="entry name" value="Na+/solute_symporter_sf"/>
</dbReference>
<feature type="transmembrane region" description="Helical" evidence="12">
    <location>
        <begin position="6"/>
        <end position="22"/>
    </location>
</feature>
<comment type="subcellular location">
    <subcellularLocation>
        <location evidence="1">Cell membrane</location>
        <topology evidence="1">Multi-pass membrane protein</topology>
    </subcellularLocation>
</comment>
<keyword evidence="9" id="KW-0406">Ion transport</keyword>
<comment type="similarity">
    <text evidence="2">Belongs to the monovalent cation:proton antiporter 1 (CPA1) transporter (TC 2.A.36) family.</text>
</comment>
<dbReference type="GO" id="GO:0005886">
    <property type="term" value="C:plasma membrane"/>
    <property type="evidence" value="ECO:0007669"/>
    <property type="project" value="UniProtKB-SubCell"/>
</dbReference>
<feature type="transmembrane region" description="Helical" evidence="12">
    <location>
        <begin position="234"/>
        <end position="267"/>
    </location>
</feature>
<feature type="transmembrane region" description="Helical" evidence="12">
    <location>
        <begin position="381"/>
        <end position="400"/>
    </location>
</feature>
<feature type="transmembrane region" description="Helical" evidence="12">
    <location>
        <begin position="98"/>
        <end position="123"/>
    </location>
</feature>
<dbReference type="PANTHER" id="PTHR10110:SF195">
    <property type="entry name" value="NA(+)_H(+) ANTIPORTER NHAS2"/>
    <property type="match status" value="1"/>
</dbReference>
<evidence type="ECO:0000256" key="5">
    <source>
        <dbReference type="ARBA" id="ARBA00022475"/>
    </source>
</evidence>
<dbReference type="PANTHER" id="PTHR10110">
    <property type="entry name" value="SODIUM/HYDROGEN EXCHANGER"/>
    <property type="match status" value="1"/>
</dbReference>
<dbReference type="Gene3D" id="1.20.1530.20">
    <property type="match status" value="1"/>
</dbReference>
<dbReference type="GO" id="GO:0051453">
    <property type="term" value="P:regulation of intracellular pH"/>
    <property type="evidence" value="ECO:0007669"/>
    <property type="project" value="TreeGrafter"/>
</dbReference>
<evidence type="ECO:0000256" key="1">
    <source>
        <dbReference type="ARBA" id="ARBA00004651"/>
    </source>
</evidence>
<keyword evidence="6 12" id="KW-0812">Transmembrane</keyword>
<dbReference type="EMBL" id="LWBP01000205">
    <property type="protein sequence ID" value="OQP55786.1"/>
    <property type="molecule type" value="Genomic_DNA"/>
</dbReference>
<gene>
    <name evidence="14" type="ORF">A4R26_27180</name>
</gene>
<evidence type="ECO:0000256" key="2">
    <source>
        <dbReference type="ARBA" id="ARBA00007367"/>
    </source>
</evidence>
<protein>
    <submittedName>
        <fullName evidence="14">Sodium:proton antiporter</fullName>
    </submittedName>
</protein>